<organism evidence="2 3">
    <name type="scientific">Cyprinus carpio carpio</name>
    <dbReference type="NCBI Taxonomy" id="630221"/>
    <lineage>
        <taxon>Eukaryota</taxon>
        <taxon>Metazoa</taxon>
        <taxon>Chordata</taxon>
        <taxon>Craniata</taxon>
        <taxon>Vertebrata</taxon>
        <taxon>Euteleostomi</taxon>
        <taxon>Actinopterygii</taxon>
        <taxon>Neopterygii</taxon>
        <taxon>Teleostei</taxon>
        <taxon>Ostariophysi</taxon>
        <taxon>Cypriniformes</taxon>
        <taxon>Cyprinidae</taxon>
        <taxon>Cyprininae</taxon>
        <taxon>Cyprinus</taxon>
    </lineage>
</organism>
<protein>
    <submittedName>
        <fullName evidence="2">Uncharacterized protein</fullName>
    </submittedName>
</protein>
<keyword evidence="3" id="KW-1185">Reference proteome</keyword>
<accession>A0A9J8C3Q0</accession>
<name>A0A9J8C3Q0_CYPCA</name>
<feature type="region of interest" description="Disordered" evidence="1">
    <location>
        <begin position="65"/>
        <end position="103"/>
    </location>
</feature>
<reference evidence="2" key="1">
    <citation type="submission" date="2025-08" db="UniProtKB">
        <authorList>
            <consortium name="Ensembl"/>
        </authorList>
    </citation>
    <scope>IDENTIFICATION</scope>
</reference>
<dbReference type="AlphaFoldDB" id="A0A9J8C3Q0"/>
<dbReference type="Proteomes" id="UP001108240">
    <property type="component" value="Unplaced"/>
</dbReference>
<evidence type="ECO:0000313" key="3">
    <source>
        <dbReference type="Proteomes" id="UP001108240"/>
    </source>
</evidence>
<proteinExistence type="predicted"/>
<evidence type="ECO:0000256" key="1">
    <source>
        <dbReference type="SAM" id="MobiDB-lite"/>
    </source>
</evidence>
<evidence type="ECO:0000313" key="2">
    <source>
        <dbReference type="Ensembl" id="ENSCCRP00000164674.1"/>
    </source>
</evidence>
<sequence length="103" mass="11160">MRTSSVEEKGRSPVWIRWCLVSAKGLANIFPQCSCRARLNLKLLWHCGQECGRSSPCVLSCLMSSPSDRKHFPSSHSAGTGTDAHRCASPGVSGARTPETKNT</sequence>
<dbReference type="Ensembl" id="ENSCCRT00000161126.1">
    <property type="protein sequence ID" value="ENSCCRP00000164674.1"/>
    <property type="gene ID" value="ENSCCRG00000077949.1"/>
</dbReference>
<reference evidence="2" key="2">
    <citation type="submission" date="2025-09" db="UniProtKB">
        <authorList>
            <consortium name="Ensembl"/>
        </authorList>
    </citation>
    <scope>IDENTIFICATION</scope>
</reference>